<name>I4M4R4_GARVA</name>
<dbReference type="PATRIC" id="fig|698957.3.peg.135"/>
<dbReference type="Proteomes" id="UP000032875">
    <property type="component" value="Unassembled WGS sequence"/>
</dbReference>
<dbReference type="AlphaFoldDB" id="I4M4R4"/>
<sequence>MDNSNTTQEEWTEKDELMMELSTKIIDDCTSQYDNVQDCGLLIDIEEGAVSAAGFANANDKKEGWPVKNLSIFHKSKELWKKMDKKWCSAFFCADLKSGKFNVNFLTKETMTWRKSVFDHVGEWTYYLNQIKELRGESD</sequence>
<proteinExistence type="predicted"/>
<organism evidence="1 2">
    <name type="scientific">Gardnerella vaginalis 1500E</name>
    <dbReference type="NCBI Taxonomy" id="698957"/>
    <lineage>
        <taxon>Bacteria</taxon>
        <taxon>Bacillati</taxon>
        <taxon>Actinomycetota</taxon>
        <taxon>Actinomycetes</taxon>
        <taxon>Bifidobacteriales</taxon>
        <taxon>Bifidobacteriaceae</taxon>
        <taxon>Gardnerella</taxon>
    </lineage>
</organism>
<accession>I4M4R4</accession>
<dbReference type="RefSeq" id="WP_004126636.1">
    <property type="nucleotide sequence ID" value="NZ_ADES01000001.1"/>
</dbReference>
<evidence type="ECO:0000313" key="1">
    <source>
        <dbReference type="EMBL" id="EIK84204.1"/>
    </source>
</evidence>
<reference evidence="1 2" key="1">
    <citation type="journal article" date="2012" name="J. Bacteriol.">
        <title>Comparative Genomic Analyses of 17 Clinical Isolates of Gardnerella vaginalis Provide Evidence of Multiple Genetically Isolated Clades Consistent with Subspeciation into Genovars.</title>
        <authorList>
            <person name="Ahmed A."/>
            <person name="Earl J."/>
            <person name="Retchless A."/>
            <person name="Hillier S."/>
            <person name="Rabe L."/>
            <person name="Cherpes T."/>
            <person name="Powell E."/>
            <person name="Janto B."/>
            <person name="Eutsey R."/>
            <person name="Hiller N.L."/>
            <person name="Boissy R."/>
            <person name="Dahlgreen M."/>
            <person name="Hall B."/>
            <person name="Costerton J."/>
            <person name="Post J.C."/>
            <person name="Hu F."/>
            <person name="Ehrlich G."/>
        </authorList>
    </citation>
    <scope>NUCLEOTIDE SEQUENCE [LARGE SCALE GENOMIC DNA]</scope>
    <source>
        <strain evidence="1 2">1500E</strain>
    </source>
</reference>
<gene>
    <name evidence="1" type="ORF">CGSMWGv1500E_00685</name>
</gene>
<protein>
    <submittedName>
        <fullName evidence="1">Uncharacterized protein</fullName>
    </submittedName>
</protein>
<dbReference type="EMBL" id="ADES01000001">
    <property type="protein sequence ID" value="EIK84204.1"/>
    <property type="molecule type" value="Genomic_DNA"/>
</dbReference>
<comment type="caution">
    <text evidence="1">The sequence shown here is derived from an EMBL/GenBank/DDBJ whole genome shotgun (WGS) entry which is preliminary data.</text>
</comment>
<evidence type="ECO:0000313" key="2">
    <source>
        <dbReference type="Proteomes" id="UP000032875"/>
    </source>
</evidence>